<keyword evidence="6" id="KW-0067">ATP-binding</keyword>
<name>A0ABM1EKV8_PRICU</name>
<dbReference type="SMART" id="SM00382">
    <property type="entry name" value="AAA"/>
    <property type="match status" value="1"/>
</dbReference>
<evidence type="ECO:0000256" key="2">
    <source>
        <dbReference type="ARBA" id="ARBA00022448"/>
    </source>
</evidence>
<dbReference type="SUPFAM" id="SSF90123">
    <property type="entry name" value="ABC transporter transmembrane region"/>
    <property type="match status" value="2"/>
</dbReference>
<dbReference type="InterPro" id="IPR003439">
    <property type="entry name" value="ABC_transporter-like_ATP-bd"/>
</dbReference>
<feature type="transmembrane region" description="Helical" evidence="9">
    <location>
        <begin position="78"/>
        <end position="100"/>
    </location>
</feature>
<keyword evidence="3 9" id="KW-0812">Transmembrane</keyword>
<evidence type="ECO:0000256" key="8">
    <source>
        <dbReference type="ARBA" id="ARBA00023136"/>
    </source>
</evidence>
<dbReference type="SUPFAM" id="SSF52540">
    <property type="entry name" value="P-loop containing nucleoside triphosphate hydrolases"/>
    <property type="match status" value="2"/>
</dbReference>
<feature type="transmembrane region" description="Helical" evidence="9">
    <location>
        <begin position="365"/>
        <end position="388"/>
    </location>
</feature>
<sequence length="958" mass="106093">MKLKRSKAVRRAEQEAGLEQSPAYTPSVFMTLVRAYGPLVAYASVLKIFSDLMQFIAPQLLKYLIAFTSNPAEPLWRGLFYTVLMFASGCVQSILTQLNYTTMLQVGLRIRSALTSIIYKKALTMSNAAKKSSTAGEIVNLMSVDAQRLMDLMNYVCMLWSAPIQIALALYFLWQELGVSVLAGLAVMLLLIPINGVLAAFTRKFQTRQLKLKDQRIKLVNEVLNGMKTRLLTTNAISFLPQVDQIVVMIAGRISEVGTYKQLLYNNGAFAEFLRSYLTNPDNEDAISDSEVDHEVVGEILAQVAPDYTRYVWSSLQVQAHYSYSRAVYVECSPTAVWLTICVALMSFLAYVLSNPSHVLTADKAFVSLSLFNIMRIPLAALPIVVMLTVQPLHQHRNAAGTTCTFARPARDTVTQNRSMNRHCQGPAKTLSPNINPMPTPVAALAGAIALAYGAVRASRFLHHNCLLSLMRSPMTFFDTTPLGRIVNRMAKDVDIIDNTLPMNFSQFLSIFFSVMGAIIIIVISTWYFIFVAIPLGVLYFFIQRFYIATTRQLKRLESVSRSPIYTHFSETVTGASTIRAYRVQDTFMSENENRVDINQMSYFPNVMSNRWLGVRLEFLGNLVVVFAALFAVISKATGSISAGVVGLSVSYAMTITQSLSMLIRVASDVETNIVAVERVAEYSKTPQEAPWSSGDTPGLTPPPEYWPSEGDVVFQDYSLRYRTGLPLVLKKVTCHISGQEKIGICGRTGAGKSSLTLALFRLIEASAGEILIDGRNVAQMGLHELRSKLTIIPQDPVLFSGDLRMNLDPFGWYTDDAIWLALEHAHLKTFVASLPEGLAHEVSEGGENLSVGQRQLVCLARALLRKTKVLILDEATAAIDLETDDLIQETIRREFADCTVLTIAHRLNTIMDSSRVMVLDQGVIAEFDSPENLLANPDSIFYSLAKEAGIHGLSQNG</sequence>
<dbReference type="InterPro" id="IPR050173">
    <property type="entry name" value="ABC_transporter_C-like"/>
</dbReference>
<keyword evidence="5" id="KW-0547">Nucleotide-binding</keyword>
<evidence type="ECO:0000256" key="1">
    <source>
        <dbReference type="ARBA" id="ARBA00004128"/>
    </source>
</evidence>
<keyword evidence="4" id="KW-0677">Repeat</keyword>
<evidence type="ECO:0000256" key="4">
    <source>
        <dbReference type="ARBA" id="ARBA00022737"/>
    </source>
</evidence>
<reference evidence="13" key="1">
    <citation type="submission" date="2025-08" db="UniProtKB">
        <authorList>
            <consortium name="RefSeq"/>
        </authorList>
    </citation>
    <scope>IDENTIFICATION</scope>
</reference>
<feature type="domain" description="ABC transmembrane type-1" evidence="11">
    <location>
        <begin position="43"/>
        <end position="229"/>
    </location>
</feature>
<accession>A0ABM1EKV8</accession>
<evidence type="ECO:0000256" key="9">
    <source>
        <dbReference type="SAM" id="Phobius"/>
    </source>
</evidence>
<feature type="transmembrane region" description="Helical" evidence="9">
    <location>
        <begin position="39"/>
        <end position="58"/>
    </location>
</feature>
<feature type="transmembrane region" description="Helical" evidence="9">
    <location>
        <begin position="511"/>
        <end position="543"/>
    </location>
</feature>
<dbReference type="PANTHER" id="PTHR24223">
    <property type="entry name" value="ATP-BINDING CASSETTE SUB-FAMILY C"/>
    <property type="match status" value="1"/>
</dbReference>
<dbReference type="RefSeq" id="XP_014672829.1">
    <property type="nucleotide sequence ID" value="XM_014817343.1"/>
</dbReference>
<dbReference type="CDD" id="cd03244">
    <property type="entry name" value="ABCC_MRP_domain2"/>
    <property type="match status" value="1"/>
</dbReference>
<evidence type="ECO:0000313" key="12">
    <source>
        <dbReference type="Proteomes" id="UP000695022"/>
    </source>
</evidence>
<keyword evidence="7 9" id="KW-1133">Transmembrane helix</keyword>
<dbReference type="InterPro" id="IPR011527">
    <property type="entry name" value="ABC1_TM_dom"/>
</dbReference>
<feature type="domain" description="ABC transporter" evidence="10">
    <location>
        <begin position="713"/>
        <end position="947"/>
    </location>
</feature>
<evidence type="ECO:0000256" key="3">
    <source>
        <dbReference type="ARBA" id="ARBA00022692"/>
    </source>
</evidence>
<proteinExistence type="predicted"/>
<evidence type="ECO:0000256" key="6">
    <source>
        <dbReference type="ARBA" id="ARBA00022840"/>
    </source>
</evidence>
<dbReference type="PROSITE" id="PS50929">
    <property type="entry name" value="ABC_TM1F"/>
    <property type="match status" value="2"/>
</dbReference>
<keyword evidence="12" id="KW-1185">Reference proteome</keyword>
<dbReference type="Gene3D" id="3.40.50.300">
    <property type="entry name" value="P-loop containing nucleotide triphosphate hydrolases"/>
    <property type="match status" value="1"/>
</dbReference>
<evidence type="ECO:0000256" key="5">
    <source>
        <dbReference type="ARBA" id="ARBA00022741"/>
    </source>
</evidence>
<keyword evidence="8 9" id="KW-0472">Membrane</keyword>
<feature type="transmembrane region" description="Helical" evidence="9">
    <location>
        <begin position="335"/>
        <end position="353"/>
    </location>
</feature>
<dbReference type="Proteomes" id="UP000695022">
    <property type="component" value="Unplaced"/>
</dbReference>
<feature type="transmembrane region" description="Helical" evidence="9">
    <location>
        <begin position="152"/>
        <end position="174"/>
    </location>
</feature>
<feature type="transmembrane region" description="Helical" evidence="9">
    <location>
        <begin position="180"/>
        <end position="201"/>
    </location>
</feature>
<dbReference type="PROSITE" id="PS00211">
    <property type="entry name" value="ABC_TRANSPORTER_1"/>
    <property type="match status" value="1"/>
</dbReference>
<dbReference type="InterPro" id="IPR027417">
    <property type="entry name" value="P-loop_NTPase"/>
</dbReference>
<dbReference type="CDD" id="cd18603">
    <property type="entry name" value="ABC_6TM_MRP1_2_3_6_D2_like"/>
    <property type="match status" value="1"/>
</dbReference>
<dbReference type="Pfam" id="PF00664">
    <property type="entry name" value="ABC_membrane"/>
    <property type="match status" value="2"/>
</dbReference>
<dbReference type="CDD" id="cd18595">
    <property type="entry name" value="ABC_6TM_MRP1_2_3_6_D1_like"/>
    <property type="match status" value="1"/>
</dbReference>
<evidence type="ECO:0000256" key="7">
    <source>
        <dbReference type="ARBA" id="ARBA00022989"/>
    </source>
</evidence>
<feature type="transmembrane region" description="Helical" evidence="9">
    <location>
        <begin position="617"/>
        <end position="635"/>
    </location>
</feature>
<dbReference type="InterPro" id="IPR017871">
    <property type="entry name" value="ABC_transporter-like_CS"/>
</dbReference>
<comment type="subcellular location">
    <subcellularLocation>
        <location evidence="1">Vacuole membrane</location>
        <topology evidence="1">Multi-pass membrane protein</topology>
    </subcellularLocation>
</comment>
<dbReference type="PANTHER" id="PTHR24223:SF443">
    <property type="entry name" value="MULTIDRUG-RESISTANCE LIKE PROTEIN 1, ISOFORM I"/>
    <property type="match status" value="1"/>
</dbReference>
<dbReference type="Pfam" id="PF00005">
    <property type="entry name" value="ABC_tran"/>
    <property type="match status" value="1"/>
</dbReference>
<protein>
    <submittedName>
        <fullName evidence="13">Canalicular multispecific organic anion transporter 2-like</fullName>
    </submittedName>
</protein>
<dbReference type="InterPro" id="IPR003593">
    <property type="entry name" value="AAA+_ATPase"/>
</dbReference>
<gene>
    <name evidence="13" type="primary">LOC106813255</name>
</gene>
<dbReference type="PROSITE" id="PS50893">
    <property type="entry name" value="ABC_TRANSPORTER_2"/>
    <property type="match status" value="1"/>
</dbReference>
<keyword evidence="2" id="KW-0813">Transport</keyword>
<organism evidence="12 13">
    <name type="scientific">Priapulus caudatus</name>
    <name type="common">Priapulid worm</name>
    <dbReference type="NCBI Taxonomy" id="37621"/>
    <lineage>
        <taxon>Eukaryota</taxon>
        <taxon>Metazoa</taxon>
        <taxon>Ecdysozoa</taxon>
        <taxon>Scalidophora</taxon>
        <taxon>Priapulida</taxon>
        <taxon>Priapulimorpha</taxon>
        <taxon>Priapulimorphida</taxon>
        <taxon>Priapulidae</taxon>
        <taxon>Priapulus</taxon>
    </lineage>
</organism>
<dbReference type="GeneID" id="106813255"/>
<evidence type="ECO:0000259" key="11">
    <source>
        <dbReference type="PROSITE" id="PS50929"/>
    </source>
</evidence>
<dbReference type="InterPro" id="IPR036640">
    <property type="entry name" value="ABC1_TM_sf"/>
</dbReference>
<evidence type="ECO:0000313" key="13">
    <source>
        <dbReference type="RefSeq" id="XP_014672829.1"/>
    </source>
</evidence>
<evidence type="ECO:0000259" key="10">
    <source>
        <dbReference type="PROSITE" id="PS50893"/>
    </source>
</evidence>
<dbReference type="Gene3D" id="1.20.1560.10">
    <property type="entry name" value="ABC transporter type 1, transmembrane domain"/>
    <property type="match status" value="2"/>
</dbReference>
<feature type="domain" description="ABC transmembrane type-1" evidence="11">
    <location>
        <begin position="442"/>
        <end position="672"/>
    </location>
</feature>